<keyword evidence="4 8" id="KW-0375">Hydrogen ion transport</keyword>
<feature type="transmembrane region" description="Helical" evidence="8">
    <location>
        <begin position="331"/>
        <end position="348"/>
    </location>
</feature>
<feature type="transmembrane region" description="Helical" evidence="8">
    <location>
        <begin position="409"/>
        <end position="430"/>
    </location>
</feature>
<dbReference type="PATRIC" id="fig|1618023.3.peg.3215"/>
<keyword evidence="7 8" id="KW-0472">Membrane</keyword>
<feature type="transmembrane region" description="Helical" evidence="8">
    <location>
        <begin position="369"/>
        <end position="389"/>
    </location>
</feature>
<dbReference type="PANTHER" id="PTHR33650:SF2">
    <property type="entry name" value="CHLOROPLAST ENVELOPE MEMBRANE PROTEIN"/>
    <property type="match status" value="1"/>
</dbReference>
<keyword evidence="2 8" id="KW-0813">Transport</keyword>
<accession>A0A0D8ZV16</accession>
<comment type="caution">
    <text evidence="9">The sequence shown here is derived from an EMBL/GenBank/DDBJ whole genome shotgun (WGS) entry which is preliminary data.</text>
</comment>
<evidence type="ECO:0000256" key="6">
    <source>
        <dbReference type="ARBA" id="ARBA00023065"/>
    </source>
</evidence>
<comment type="similarity">
    <text evidence="8">Belongs to the CemA family.</text>
</comment>
<gene>
    <name evidence="8" type="primary">pxcA</name>
    <name evidence="9" type="ORF">UH38_07675</name>
</gene>
<keyword evidence="6 8" id="KW-0406">Ion transport</keyword>
<dbReference type="EMBL" id="JYON01000006">
    <property type="protein sequence ID" value="KJH72294.1"/>
    <property type="molecule type" value="Genomic_DNA"/>
</dbReference>
<evidence type="ECO:0000256" key="8">
    <source>
        <dbReference type="HAMAP-Rule" id="MF_01308"/>
    </source>
</evidence>
<evidence type="ECO:0000256" key="4">
    <source>
        <dbReference type="ARBA" id="ARBA00022781"/>
    </source>
</evidence>
<organism evidence="9 10">
    <name type="scientific">Aliterella atlantica CENA595</name>
    <dbReference type="NCBI Taxonomy" id="1618023"/>
    <lineage>
        <taxon>Bacteria</taxon>
        <taxon>Bacillati</taxon>
        <taxon>Cyanobacteriota</taxon>
        <taxon>Cyanophyceae</taxon>
        <taxon>Chroococcidiopsidales</taxon>
        <taxon>Aliterellaceae</taxon>
        <taxon>Aliterella</taxon>
    </lineage>
</organism>
<keyword evidence="8" id="KW-1003">Cell membrane</keyword>
<comment type="subcellular location">
    <subcellularLocation>
        <location evidence="8">Cell inner membrane</location>
        <topology evidence="8">Multi-pass membrane protein</topology>
    </subcellularLocation>
    <subcellularLocation>
        <location evidence="1">Membrane</location>
        <topology evidence="1">Multi-pass membrane protein</topology>
    </subcellularLocation>
</comment>
<dbReference type="Pfam" id="PF03040">
    <property type="entry name" value="CemA"/>
    <property type="match status" value="1"/>
</dbReference>
<keyword evidence="10" id="KW-1185">Reference proteome</keyword>
<keyword evidence="5 8" id="KW-1133">Transmembrane helix</keyword>
<dbReference type="InterPro" id="IPR004282">
    <property type="entry name" value="CemA"/>
</dbReference>
<dbReference type="RefSeq" id="WP_045054056.1">
    <property type="nucleotide sequence ID" value="NZ_CAWMDP010000038.1"/>
</dbReference>
<protein>
    <recommendedName>
        <fullName evidence="8">Proton extrusion protein PxcA</fullName>
    </recommendedName>
</protein>
<evidence type="ECO:0000256" key="2">
    <source>
        <dbReference type="ARBA" id="ARBA00022448"/>
    </source>
</evidence>
<dbReference type="AlphaFoldDB" id="A0A0D8ZV16"/>
<sequence>MKKPSWFQNVYSYLLSAQQWYMHTPERSLDEAYQAALMIQAIEQEYFDGQKIPYQSQRYGSSVMNYLNSELNKFLKTVRMRLTEFNISRSWFNNSNSTSLITAKTNGAVIIKDARTSQARHYSQEVLEKLTFIDKVVGKYVDRASEPTNLPTPASSSLVTLEKVDTDDNPQNLSAPRLVKKQESKAEETSILPRSILSTLNRLKIELDPKSEEEVVQKFRSSQVRTITSIRLILLFIIVPFLTFQLSKNLLISPIIDRWRNTDQANIFLNYEMEERALQEMQKFEERLKFNQFLNGFPQLSPEALEAQTKEEVNKIAQQFRRESTNAVKNVFADLCALIAFSWLIVTSKREIAILKDFIDQVVYGLSDSAKAFIIILFTDIFVGFHSPHGWEVILSGISRHLGLPENHSFIFLFIATFPVILDTIFKYWIFRYLNRISPSAVATYRNMNE</sequence>
<comment type="function">
    <text evidence="8">Required for H(+) efflux immediately after light irradiation to form a rapid H(+) concentration gradient across the thylakoid membranes. Together with PxcL, contributes to transient H(+) uptake following dark to light transition.</text>
</comment>
<feature type="transmembrane region" description="Helical" evidence="8">
    <location>
        <begin position="228"/>
        <end position="246"/>
    </location>
</feature>
<dbReference type="Proteomes" id="UP000032452">
    <property type="component" value="Unassembled WGS sequence"/>
</dbReference>
<dbReference type="GO" id="GO:0005886">
    <property type="term" value="C:plasma membrane"/>
    <property type="evidence" value="ECO:0007669"/>
    <property type="project" value="UniProtKB-SubCell"/>
</dbReference>
<keyword evidence="3 8" id="KW-0812">Transmembrane</keyword>
<proteinExistence type="inferred from homology"/>
<dbReference type="HAMAP" id="MF_01308">
    <property type="entry name" value="CemA_PxcA"/>
    <property type="match status" value="1"/>
</dbReference>
<reference evidence="9 10" key="1">
    <citation type="submission" date="2015-02" db="EMBL/GenBank/DDBJ databases">
        <title>Draft genome of a novel marine cyanobacterium (Chroococcales) isolated from South Atlantic Ocean.</title>
        <authorList>
            <person name="Rigonato J."/>
            <person name="Alvarenga D.O."/>
            <person name="Branco L.H."/>
            <person name="Varani A.M."/>
            <person name="Brandini F.P."/>
            <person name="Fiore M.F."/>
        </authorList>
    </citation>
    <scope>NUCLEOTIDE SEQUENCE [LARGE SCALE GENOMIC DNA]</scope>
    <source>
        <strain evidence="9 10">CENA595</strain>
    </source>
</reference>
<dbReference type="NCBIfam" id="NF002703">
    <property type="entry name" value="PRK02507.1-1"/>
    <property type="match status" value="1"/>
</dbReference>
<dbReference type="STRING" id="1618023.UH38_07675"/>
<evidence type="ECO:0000256" key="3">
    <source>
        <dbReference type="ARBA" id="ARBA00022692"/>
    </source>
</evidence>
<evidence type="ECO:0000256" key="5">
    <source>
        <dbReference type="ARBA" id="ARBA00022989"/>
    </source>
</evidence>
<evidence type="ECO:0000313" key="9">
    <source>
        <dbReference type="EMBL" id="KJH72294.1"/>
    </source>
</evidence>
<name>A0A0D8ZV16_9CYAN</name>
<evidence type="ECO:0000256" key="1">
    <source>
        <dbReference type="ARBA" id="ARBA00004141"/>
    </source>
</evidence>
<evidence type="ECO:0000256" key="7">
    <source>
        <dbReference type="ARBA" id="ARBA00023136"/>
    </source>
</evidence>
<dbReference type="GO" id="GO:0015078">
    <property type="term" value="F:proton transmembrane transporter activity"/>
    <property type="evidence" value="ECO:0007669"/>
    <property type="project" value="UniProtKB-UniRule"/>
</dbReference>
<evidence type="ECO:0000313" key="10">
    <source>
        <dbReference type="Proteomes" id="UP000032452"/>
    </source>
</evidence>
<keyword evidence="8" id="KW-0997">Cell inner membrane</keyword>
<dbReference type="PANTHER" id="PTHR33650">
    <property type="entry name" value="CHLOROPLAST ENVELOPE MEMBRANE PROTEIN-RELATED"/>
    <property type="match status" value="1"/>
</dbReference>
<dbReference type="OrthoDB" id="418298at2"/>